<gene>
    <name evidence="2" type="ORF">ADEAN_000733500</name>
</gene>
<dbReference type="Proteomes" id="UP000515908">
    <property type="component" value="Chromosome 15"/>
</dbReference>
<keyword evidence="3" id="KW-1185">Reference proteome</keyword>
<evidence type="ECO:0000313" key="3">
    <source>
        <dbReference type="Proteomes" id="UP000515908"/>
    </source>
</evidence>
<protein>
    <submittedName>
        <fullName evidence="2">Uncharacterized protein</fullName>
    </submittedName>
</protein>
<feature type="region of interest" description="Disordered" evidence="1">
    <location>
        <begin position="1"/>
        <end position="27"/>
    </location>
</feature>
<evidence type="ECO:0000313" key="2">
    <source>
        <dbReference type="EMBL" id="CAD2219822.1"/>
    </source>
</evidence>
<organism evidence="2 3">
    <name type="scientific">Angomonas deanei</name>
    <dbReference type="NCBI Taxonomy" id="59799"/>
    <lineage>
        <taxon>Eukaryota</taxon>
        <taxon>Discoba</taxon>
        <taxon>Euglenozoa</taxon>
        <taxon>Kinetoplastea</taxon>
        <taxon>Metakinetoplastina</taxon>
        <taxon>Trypanosomatida</taxon>
        <taxon>Trypanosomatidae</taxon>
        <taxon>Strigomonadinae</taxon>
        <taxon>Angomonas</taxon>
    </lineage>
</organism>
<dbReference type="EMBL" id="LR877159">
    <property type="protein sequence ID" value="CAD2219822.1"/>
    <property type="molecule type" value="Genomic_DNA"/>
</dbReference>
<evidence type="ECO:0000256" key="1">
    <source>
        <dbReference type="SAM" id="MobiDB-lite"/>
    </source>
</evidence>
<name>A0A7G2CNR9_9TRYP</name>
<accession>A0A7G2CNR9</accession>
<feature type="region of interest" description="Disordered" evidence="1">
    <location>
        <begin position="151"/>
        <end position="181"/>
    </location>
</feature>
<feature type="region of interest" description="Disordered" evidence="1">
    <location>
        <begin position="77"/>
        <end position="118"/>
    </location>
</feature>
<reference evidence="2 3" key="1">
    <citation type="submission" date="2020-08" db="EMBL/GenBank/DDBJ databases">
        <authorList>
            <person name="Newling K."/>
            <person name="Davey J."/>
            <person name="Forrester S."/>
        </authorList>
    </citation>
    <scope>NUCLEOTIDE SEQUENCE [LARGE SCALE GENOMIC DNA]</scope>
    <source>
        <strain evidence="3">Crithidia deanei Carvalho (ATCC PRA-265)</strain>
    </source>
</reference>
<dbReference type="VEuPathDB" id="TriTrypDB:ADEAN_000733500"/>
<sequence>MVPLERVTPLPHHNNNTNNNKNRRRHSDYLATSIVRIRDPFLKAKHRNFSTDRFNNNNNNNNPNAVVSPFHRIATNGESPLKGVSPRKILLPNENNNNNNHNNKEEEDPPSPDSNIIFKSPSAAVKKANHSNNTHCHPRRRSRLLFVVNNNNTNTNNTKKIKSTREAASPTTPHAPVLPALPTGEETNFYKKATYAYHSPTTEDHLSSSMDSMEEYLTRRERRELQPYKRHSI</sequence>
<dbReference type="AlphaFoldDB" id="A0A7G2CNR9"/>
<proteinExistence type="predicted"/>